<comment type="caution">
    <text evidence="2">The sequence shown here is derived from an EMBL/GenBank/DDBJ whole genome shotgun (WGS) entry which is preliminary data.</text>
</comment>
<dbReference type="Pfam" id="PF13471">
    <property type="entry name" value="Transglut_core3"/>
    <property type="match status" value="1"/>
</dbReference>
<gene>
    <name evidence="2" type="ORF">GK047_14100</name>
</gene>
<organism evidence="2">
    <name type="scientific">Paenibacillus sp. SYP-B3998</name>
    <dbReference type="NCBI Taxonomy" id="2678564"/>
    <lineage>
        <taxon>Bacteria</taxon>
        <taxon>Bacillati</taxon>
        <taxon>Bacillota</taxon>
        <taxon>Bacilli</taxon>
        <taxon>Bacillales</taxon>
        <taxon>Paenibacillaceae</taxon>
        <taxon>Paenibacillus</taxon>
    </lineage>
</organism>
<dbReference type="NCBIfam" id="NF033537">
    <property type="entry name" value="lasso_biosyn_B2"/>
    <property type="match status" value="1"/>
</dbReference>
<reference evidence="2" key="1">
    <citation type="submission" date="2020-02" db="EMBL/GenBank/DDBJ databases">
        <authorList>
            <person name="Shen X.-R."/>
            <person name="Zhang Y.-X."/>
        </authorList>
    </citation>
    <scope>NUCLEOTIDE SEQUENCE</scope>
    <source>
        <strain evidence="2">SYP-B3998</strain>
    </source>
</reference>
<dbReference type="AlphaFoldDB" id="A0A6G3ZY41"/>
<evidence type="ECO:0000313" key="2">
    <source>
        <dbReference type="EMBL" id="NEW07136.1"/>
    </source>
</evidence>
<protein>
    <submittedName>
        <fullName evidence="2">Lasso peptide biosynthesis B2 protein</fullName>
    </submittedName>
</protein>
<sequence length="141" mass="16148">MRPFMKMLLLEAFLCLGWARILKSLPFSKVAPSLGEVRQETPLIHKPYNEALIKDITLAIQIMSRYTFWDSKCLVMAIAGMKMLERRRIESTLYLGTTKDAKGKMIAHAWLRSGPFYISGADTMKRFTVVQTFGKQVELKS</sequence>
<evidence type="ECO:0000259" key="1">
    <source>
        <dbReference type="Pfam" id="PF13471"/>
    </source>
</evidence>
<dbReference type="InterPro" id="IPR053521">
    <property type="entry name" value="McjB-like"/>
</dbReference>
<accession>A0A6G3ZY41</accession>
<dbReference type="EMBL" id="JAAIKC010000004">
    <property type="protein sequence ID" value="NEW07136.1"/>
    <property type="molecule type" value="Genomic_DNA"/>
</dbReference>
<feature type="domain" description="Microcin J25-processing protein McjB C-terminal" evidence="1">
    <location>
        <begin position="23"/>
        <end position="131"/>
    </location>
</feature>
<proteinExistence type="predicted"/>
<name>A0A6G3ZY41_9BACL</name>
<dbReference type="InterPro" id="IPR032708">
    <property type="entry name" value="McjB_C"/>
</dbReference>